<dbReference type="PANTHER" id="PTHR32309:SF13">
    <property type="entry name" value="FERRIC ENTEROBACTIN TRANSPORT PROTEIN FEPE"/>
    <property type="match status" value="1"/>
</dbReference>
<proteinExistence type="inferred from homology"/>
<evidence type="ECO:0000259" key="18">
    <source>
        <dbReference type="Pfam" id="PF13614"/>
    </source>
</evidence>
<dbReference type="GO" id="GO:0005886">
    <property type="term" value="C:plasma membrane"/>
    <property type="evidence" value="ECO:0007669"/>
    <property type="project" value="UniProtKB-SubCell"/>
</dbReference>
<dbReference type="Pfam" id="PF13807">
    <property type="entry name" value="GNVR"/>
    <property type="match status" value="1"/>
</dbReference>
<evidence type="ECO:0000256" key="2">
    <source>
        <dbReference type="ARBA" id="ARBA00007316"/>
    </source>
</evidence>
<dbReference type="InterPro" id="IPR005702">
    <property type="entry name" value="Wzc-like_C"/>
</dbReference>
<feature type="domain" description="Polysaccharide chain length determinant N-terminal" evidence="17">
    <location>
        <begin position="13"/>
        <end position="104"/>
    </location>
</feature>
<comment type="catalytic activity">
    <reaction evidence="15">
        <text>L-tyrosyl-[protein] + ATP = O-phospho-L-tyrosyl-[protein] + ADP + H(+)</text>
        <dbReference type="Rhea" id="RHEA:10596"/>
        <dbReference type="Rhea" id="RHEA-COMP:10136"/>
        <dbReference type="Rhea" id="RHEA-COMP:20101"/>
        <dbReference type="ChEBI" id="CHEBI:15378"/>
        <dbReference type="ChEBI" id="CHEBI:30616"/>
        <dbReference type="ChEBI" id="CHEBI:46858"/>
        <dbReference type="ChEBI" id="CHEBI:61978"/>
        <dbReference type="ChEBI" id="CHEBI:456216"/>
        <dbReference type="EC" id="2.7.10.2"/>
    </reaction>
</comment>
<evidence type="ECO:0000256" key="1">
    <source>
        <dbReference type="ARBA" id="ARBA00004429"/>
    </source>
</evidence>
<evidence type="ECO:0000259" key="19">
    <source>
        <dbReference type="Pfam" id="PF13807"/>
    </source>
</evidence>
<organism evidence="20 21">
    <name type="scientific">Arenibacter nanhaiticus</name>
    <dbReference type="NCBI Taxonomy" id="558155"/>
    <lineage>
        <taxon>Bacteria</taxon>
        <taxon>Pseudomonadati</taxon>
        <taxon>Bacteroidota</taxon>
        <taxon>Flavobacteriia</taxon>
        <taxon>Flavobacteriales</taxon>
        <taxon>Flavobacteriaceae</taxon>
        <taxon>Arenibacter</taxon>
    </lineage>
</organism>
<dbReference type="InterPro" id="IPR027417">
    <property type="entry name" value="P-loop_NTPase"/>
</dbReference>
<evidence type="ECO:0000313" key="20">
    <source>
        <dbReference type="EMBL" id="SHJ59105.1"/>
    </source>
</evidence>
<keyword evidence="12 16" id="KW-1133">Transmembrane helix</keyword>
<evidence type="ECO:0000256" key="12">
    <source>
        <dbReference type="ARBA" id="ARBA00022989"/>
    </source>
</evidence>
<evidence type="ECO:0000256" key="11">
    <source>
        <dbReference type="ARBA" id="ARBA00022840"/>
    </source>
</evidence>
<keyword evidence="6" id="KW-0997">Cell inner membrane</keyword>
<evidence type="ECO:0000256" key="16">
    <source>
        <dbReference type="SAM" id="Phobius"/>
    </source>
</evidence>
<evidence type="ECO:0000256" key="6">
    <source>
        <dbReference type="ARBA" id="ARBA00022519"/>
    </source>
</evidence>
<comment type="subcellular location">
    <subcellularLocation>
        <location evidence="1">Cell inner membrane</location>
        <topology evidence="1">Multi-pass membrane protein</topology>
    </subcellularLocation>
</comment>
<reference evidence="20 21" key="1">
    <citation type="submission" date="2016-11" db="EMBL/GenBank/DDBJ databases">
        <authorList>
            <person name="Jaros S."/>
            <person name="Januszkiewicz K."/>
            <person name="Wedrychowicz H."/>
        </authorList>
    </citation>
    <scope>NUCLEOTIDE SEQUENCE [LARGE SCALE GENOMIC DNA]</scope>
    <source>
        <strain evidence="20 21">CGMCC 1.8863</strain>
    </source>
</reference>
<sequence length="787" mass="88002">MGLNFKNKSSDKNLKEILGMYTRHWKWFVLSVIIALSLAFVKLRYSIPEYSAQAKIQILEDKNANSELGSFKDLGILPSGTNKVEDEIEIINSRSNFIEVVKKLGLNVKITALGKILDSEVYKNPPIKISFIAKDSIVENSYFDFYITLGNGSSFVYTESEDEPANLVSFGKSISTAIGDIVLTPNKDDLSYFNDKKFKISIKPVGEVAQKYQEKTSISPVMEYSNILEITLNDPIPEKANDIINNLIDTYNSNAIRDRKEIADRTSEFINDRITEIYSNLSSADQTEEEYKEGRGITDVASQASVNLTVSASSQKELENASLQLDIASSMKDLVDTQKGFDILPSIGLSDPAIASTTAKYNELVSERNRLLKSSNEKNPIIVNLDEQLNTLKQSMQSSLQSMTDNLVLQVNSLSGQLSRVNSRLYAAPRNQRALRDIGRKQQTIESLYIYLLQKREESQISFASASPKSKIIDNSHSVSPEPVTPKRKIVYLAFFIFGLLVPFSVIYGKDLLDNKIHSKTGLEKLVKDVPVLGEIPSLGRREDKLVNKEDRSVLAESLRIIRTNIDYNIKATNQRHKGNVIYITSSVPGEGKTFLSSNLAMIFASTHKKVLLIGADIRNPKIFSFFPNTNELKSGADKKPGLTEFLFDCSIKASDIITTMEVRKNTIDVIYSGKIPPNPAELLMKDKMKELLSEVATQYDYVIVDTAPLMVVTDTLLISEYADHILYVIKAGVTEEKVLEFPLKLKSEGKLKGLSFVVNNVKANNLGYGGSYGYGYGKSHLKWWKF</sequence>
<dbReference type="CDD" id="cd05387">
    <property type="entry name" value="BY-kinase"/>
    <property type="match status" value="1"/>
</dbReference>
<dbReference type="OrthoDB" id="9794577at2"/>
<keyword evidence="8 16" id="KW-0812">Transmembrane</keyword>
<dbReference type="GO" id="GO:0005524">
    <property type="term" value="F:ATP binding"/>
    <property type="evidence" value="ECO:0007669"/>
    <property type="project" value="UniProtKB-KW"/>
</dbReference>
<evidence type="ECO:0000256" key="8">
    <source>
        <dbReference type="ARBA" id="ARBA00022692"/>
    </source>
</evidence>
<comment type="similarity">
    <text evidence="3">Belongs to the etk/wzc family.</text>
</comment>
<evidence type="ECO:0000256" key="15">
    <source>
        <dbReference type="ARBA" id="ARBA00051245"/>
    </source>
</evidence>
<accession>A0A1M6KJK1</accession>
<feature type="transmembrane region" description="Helical" evidence="16">
    <location>
        <begin position="25"/>
        <end position="45"/>
    </location>
</feature>
<keyword evidence="13 16" id="KW-0472">Membrane</keyword>
<keyword evidence="9" id="KW-0547">Nucleotide-binding</keyword>
<dbReference type="Gene3D" id="3.40.50.300">
    <property type="entry name" value="P-loop containing nucleotide triphosphate hydrolases"/>
    <property type="match status" value="1"/>
</dbReference>
<keyword evidence="5" id="KW-1003">Cell membrane</keyword>
<evidence type="ECO:0000256" key="3">
    <source>
        <dbReference type="ARBA" id="ARBA00008883"/>
    </source>
</evidence>
<keyword evidence="14" id="KW-0829">Tyrosine-protein kinase</keyword>
<evidence type="ECO:0000256" key="13">
    <source>
        <dbReference type="ARBA" id="ARBA00023136"/>
    </source>
</evidence>
<feature type="transmembrane region" description="Helical" evidence="16">
    <location>
        <begin position="490"/>
        <end position="509"/>
    </location>
</feature>
<comment type="similarity">
    <text evidence="2">Belongs to the CpsD/CapB family.</text>
</comment>
<dbReference type="NCBIfam" id="TIGR01007">
    <property type="entry name" value="eps_fam"/>
    <property type="match status" value="1"/>
</dbReference>
<keyword evidence="10" id="KW-0418">Kinase</keyword>
<evidence type="ECO:0000256" key="9">
    <source>
        <dbReference type="ARBA" id="ARBA00022741"/>
    </source>
</evidence>
<dbReference type="STRING" id="558155.SAMN04487911_12627"/>
<evidence type="ECO:0000256" key="5">
    <source>
        <dbReference type="ARBA" id="ARBA00022475"/>
    </source>
</evidence>
<dbReference type="InterPro" id="IPR032807">
    <property type="entry name" value="GNVR"/>
</dbReference>
<feature type="domain" description="Tyrosine-protein kinase G-rich" evidence="19">
    <location>
        <begin position="432"/>
        <end position="509"/>
    </location>
</feature>
<dbReference type="AlphaFoldDB" id="A0A1M6KJK1"/>
<dbReference type="Pfam" id="PF02706">
    <property type="entry name" value="Wzz"/>
    <property type="match status" value="1"/>
</dbReference>
<dbReference type="InterPro" id="IPR003856">
    <property type="entry name" value="LPS_length_determ_N"/>
</dbReference>
<keyword evidence="11" id="KW-0067">ATP-binding</keyword>
<name>A0A1M6KJK1_9FLAO</name>
<dbReference type="EMBL" id="FQYX01000026">
    <property type="protein sequence ID" value="SHJ59105.1"/>
    <property type="molecule type" value="Genomic_DNA"/>
</dbReference>
<evidence type="ECO:0000259" key="17">
    <source>
        <dbReference type="Pfam" id="PF02706"/>
    </source>
</evidence>
<dbReference type="InterPro" id="IPR050445">
    <property type="entry name" value="Bact_polysacc_biosynth/exp"/>
</dbReference>
<dbReference type="InterPro" id="IPR025669">
    <property type="entry name" value="AAA_dom"/>
</dbReference>
<evidence type="ECO:0000313" key="21">
    <source>
        <dbReference type="Proteomes" id="UP000184231"/>
    </source>
</evidence>
<evidence type="ECO:0000256" key="7">
    <source>
        <dbReference type="ARBA" id="ARBA00022679"/>
    </source>
</evidence>
<evidence type="ECO:0000256" key="14">
    <source>
        <dbReference type="ARBA" id="ARBA00023137"/>
    </source>
</evidence>
<dbReference type="EC" id="2.7.10.2" evidence="4"/>
<evidence type="ECO:0000256" key="10">
    <source>
        <dbReference type="ARBA" id="ARBA00022777"/>
    </source>
</evidence>
<dbReference type="Pfam" id="PF13614">
    <property type="entry name" value="AAA_31"/>
    <property type="match status" value="1"/>
</dbReference>
<dbReference type="RefSeq" id="WP_072765398.1">
    <property type="nucleotide sequence ID" value="NZ_FQYX01000026.1"/>
</dbReference>
<keyword evidence="7" id="KW-0808">Transferase</keyword>
<dbReference type="PANTHER" id="PTHR32309">
    <property type="entry name" value="TYROSINE-PROTEIN KINASE"/>
    <property type="match status" value="1"/>
</dbReference>
<evidence type="ECO:0000256" key="4">
    <source>
        <dbReference type="ARBA" id="ARBA00011903"/>
    </source>
</evidence>
<dbReference type="Proteomes" id="UP000184231">
    <property type="component" value="Unassembled WGS sequence"/>
</dbReference>
<dbReference type="GO" id="GO:0004715">
    <property type="term" value="F:non-membrane spanning protein tyrosine kinase activity"/>
    <property type="evidence" value="ECO:0007669"/>
    <property type="project" value="UniProtKB-EC"/>
</dbReference>
<protein>
    <recommendedName>
        <fullName evidence="4">non-specific protein-tyrosine kinase</fullName>
        <ecNumber evidence="4">2.7.10.2</ecNumber>
    </recommendedName>
</protein>
<dbReference type="SUPFAM" id="SSF52540">
    <property type="entry name" value="P-loop containing nucleoside triphosphate hydrolases"/>
    <property type="match status" value="1"/>
</dbReference>
<gene>
    <name evidence="20" type="ORF">SAMN04487911_12627</name>
</gene>
<feature type="domain" description="AAA" evidence="18">
    <location>
        <begin position="581"/>
        <end position="728"/>
    </location>
</feature>
<keyword evidence="21" id="KW-1185">Reference proteome</keyword>